<keyword evidence="1" id="KW-0547">Nucleotide-binding</keyword>
<organism evidence="4 5">
    <name type="scientific">Schaalia canis</name>
    <dbReference type="NCBI Taxonomy" id="100469"/>
    <lineage>
        <taxon>Bacteria</taxon>
        <taxon>Bacillati</taxon>
        <taxon>Actinomycetota</taxon>
        <taxon>Actinomycetes</taxon>
        <taxon>Actinomycetales</taxon>
        <taxon>Actinomycetaceae</taxon>
        <taxon>Schaalia</taxon>
    </lineage>
</organism>
<proteinExistence type="predicted"/>
<dbReference type="GO" id="GO:0016887">
    <property type="term" value="F:ATP hydrolysis activity"/>
    <property type="evidence" value="ECO:0007669"/>
    <property type="project" value="TreeGrafter"/>
</dbReference>
<dbReference type="SUPFAM" id="SSF52540">
    <property type="entry name" value="P-loop containing nucleoside triphosphate hydrolases"/>
    <property type="match status" value="1"/>
</dbReference>
<dbReference type="GO" id="GO:0009898">
    <property type="term" value="C:cytoplasmic side of plasma membrane"/>
    <property type="evidence" value="ECO:0007669"/>
    <property type="project" value="TreeGrafter"/>
</dbReference>
<feature type="region of interest" description="Disordered" evidence="3">
    <location>
        <begin position="130"/>
        <end position="222"/>
    </location>
</feature>
<dbReference type="Gene3D" id="3.40.50.300">
    <property type="entry name" value="P-loop containing nucleotide triphosphate hydrolases"/>
    <property type="match status" value="1"/>
</dbReference>
<dbReference type="GO" id="GO:0005829">
    <property type="term" value="C:cytosol"/>
    <property type="evidence" value="ECO:0007669"/>
    <property type="project" value="TreeGrafter"/>
</dbReference>
<name>A0A3P1SE13_9ACTO</name>
<dbReference type="PANTHER" id="PTHR43384">
    <property type="entry name" value="SEPTUM SITE-DETERMINING PROTEIN MIND HOMOLOG, CHLOROPLASTIC-RELATED"/>
    <property type="match status" value="1"/>
</dbReference>
<keyword evidence="5" id="KW-1185">Reference proteome</keyword>
<dbReference type="PANTHER" id="PTHR43384:SF6">
    <property type="entry name" value="SEPTUM SITE-DETERMINING PROTEIN MIND HOMOLOG, CHLOROPLASTIC"/>
    <property type="match status" value="1"/>
</dbReference>
<dbReference type="EMBL" id="RQZF01000008">
    <property type="protein sequence ID" value="RRC94975.1"/>
    <property type="molecule type" value="Genomic_DNA"/>
</dbReference>
<keyword evidence="2" id="KW-0067">ATP-binding</keyword>
<feature type="compositionally biased region" description="Polar residues" evidence="3">
    <location>
        <begin position="141"/>
        <end position="157"/>
    </location>
</feature>
<dbReference type="InterPro" id="IPR027417">
    <property type="entry name" value="P-loop_NTPase"/>
</dbReference>
<dbReference type="GO" id="GO:0005524">
    <property type="term" value="F:ATP binding"/>
    <property type="evidence" value="ECO:0007669"/>
    <property type="project" value="UniProtKB-KW"/>
</dbReference>
<keyword evidence="4" id="KW-0808">Transferase</keyword>
<dbReference type="RefSeq" id="WP_124871114.1">
    <property type="nucleotide sequence ID" value="NZ_RQZF01000008.1"/>
</dbReference>
<dbReference type="AlphaFoldDB" id="A0A3P1SE13"/>
<feature type="region of interest" description="Disordered" evidence="3">
    <location>
        <begin position="513"/>
        <end position="533"/>
    </location>
</feature>
<sequence>MMTPAHPHAPVSIALCIPDDADTHILAQLEEHARTLKVVRRCADLVELEAAARAGIAQIGVLSGNDPDCDKPFIQSLHDAGMKVILLQDYTPSGEAIGTQSLMDLKPDLLAPALDPERIAHALLSLARGQSADQHDPGSPAANTVQAHASVQSSPNLDLSHAKSEHPPAGTDGASSSADISAQDADRNQSSDEALTDPQVNGQDPHEHNQAAHRNEVEDEHPLTPADSAWLHNAATRQRPGKIIAIWGTSGAPGRTTVAINLAASLQHTNALPRMEVLLIDADTYSPSVAHALGMSTDVSSLSAIARYAARGEVHAEHIDSAQQVSDEGIVTLTGLSSPHRWREASPAALTQCLQAAREQNEYVIVDCASGTLDPLDEFGRFNAGRDEATAAVLQAADLVVVVARSDAEGLHRLIYSLEWLRTHITGAQVHIVANMVSEHRAGSRPAQAIAQALAPYLPGEDISLIYEDPLVLKAQLQGRSVISAPHKGSAERDFAELSQRLLRILAHTERPISSDQIPTRPRARHRKIQAPRMLSLAQNLRKRRKAQTRDRS</sequence>
<gene>
    <name evidence="4" type="ORF">EII11_07785</name>
</gene>
<evidence type="ECO:0000313" key="5">
    <source>
        <dbReference type="Proteomes" id="UP000280444"/>
    </source>
</evidence>
<dbReference type="InterPro" id="IPR050625">
    <property type="entry name" value="ParA/MinD_ATPase"/>
</dbReference>
<protein>
    <submittedName>
        <fullName evidence="4">Tyrosine-protein kinase family protein</fullName>
    </submittedName>
</protein>
<dbReference type="GO" id="GO:0016301">
    <property type="term" value="F:kinase activity"/>
    <property type="evidence" value="ECO:0007669"/>
    <property type="project" value="UniProtKB-KW"/>
</dbReference>
<reference evidence="4 5" key="1">
    <citation type="submission" date="2018-11" db="EMBL/GenBank/DDBJ databases">
        <title>Genomes From Bacteria Associated with the Canine Oral Cavity: a Test Case for Automated Genome-Based Taxonomic Assignment.</title>
        <authorList>
            <person name="Coil D.A."/>
            <person name="Jospin G."/>
            <person name="Darling A.E."/>
            <person name="Wallis C."/>
            <person name="Davis I.J."/>
            <person name="Harris S."/>
            <person name="Eisen J.A."/>
            <person name="Holcombe L.J."/>
            <person name="O'Flynn C."/>
        </authorList>
    </citation>
    <scope>NUCLEOTIDE SEQUENCE [LARGE SCALE GENOMIC DNA]</scope>
    <source>
        <strain evidence="4 5">OH770</strain>
    </source>
</reference>
<dbReference type="OrthoDB" id="3217709at2"/>
<evidence type="ECO:0000256" key="3">
    <source>
        <dbReference type="SAM" id="MobiDB-lite"/>
    </source>
</evidence>
<dbReference type="GO" id="GO:0051782">
    <property type="term" value="P:negative regulation of cell division"/>
    <property type="evidence" value="ECO:0007669"/>
    <property type="project" value="TreeGrafter"/>
</dbReference>
<evidence type="ECO:0000256" key="2">
    <source>
        <dbReference type="ARBA" id="ARBA00022840"/>
    </source>
</evidence>
<feature type="compositionally biased region" description="Low complexity" evidence="3">
    <location>
        <begin position="172"/>
        <end position="183"/>
    </location>
</feature>
<comment type="caution">
    <text evidence="4">The sequence shown here is derived from an EMBL/GenBank/DDBJ whole genome shotgun (WGS) entry which is preliminary data.</text>
</comment>
<evidence type="ECO:0000313" key="4">
    <source>
        <dbReference type="EMBL" id="RRC94975.1"/>
    </source>
</evidence>
<evidence type="ECO:0000256" key="1">
    <source>
        <dbReference type="ARBA" id="ARBA00022741"/>
    </source>
</evidence>
<keyword evidence="4" id="KW-0418">Kinase</keyword>
<feature type="compositionally biased region" description="Basic and acidic residues" evidence="3">
    <location>
        <begin position="204"/>
        <end position="222"/>
    </location>
</feature>
<dbReference type="Proteomes" id="UP000280444">
    <property type="component" value="Unassembled WGS sequence"/>
</dbReference>
<accession>A0A3P1SE13</accession>